<feature type="compositionally biased region" description="Basic and acidic residues" evidence="1">
    <location>
        <begin position="192"/>
        <end position="206"/>
    </location>
</feature>
<gene>
    <name evidence="2" type="ORF">E0L32_006807</name>
</gene>
<dbReference type="GeneID" id="41974254"/>
<accession>A0A507ANL1</accession>
<feature type="compositionally biased region" description="Acidic residues" evidence="1">
    <location>
        <begin position="181"/>
        <end position="191"/>
    </location>
</feature>
<proteinExistence type="predicted"/>
<dbReference type="AlphaFoldDB" id="A0A507ANL1"/>
<dbReference type="RefSeq" id="XP_030994106.1">
    <property type="nucleotide sequence ID" value="XM_031141481.1"/>
</dbReference>
<sequence>MGKKLCRVAPLSISSLTFSASCVKINGNSRGIHTSSTMANVFDFPNGNSLPVVTLCNRATETCRVQICHYAFRAHRYLNIAPPVKRREKQSCPLTLLSKYKAKDDLPIQPVRTIIPGGTRIPGGTIIPEDAVLPGGTIFPGGTKFPGGTLLPVGTVLPVGTGFRAGVYLPGKQVAEKEMEKDEDEEDEDEDEKKVKKEKDIKPEPE</sequence>
<dbReference type="Proteomes" id="UP000319257">
    <property type="component" value="Unassembled WGS sequence"/>
</dbReference>
<evidence type="ECO:0000313" key="3">
    <source>
        <dbReference type="Proteomes" id="UP000319257"/>
    </source>
</evidence>
<feature type="region of interest" description="Disordered" evidence="1">
    <location>
        <begin position="171"/>
        <end position="206"/>
    </location>
</feature>
<dbReference type="EMBL" id="SKBQ01000040">
    <property type="protein sequence ID" value="TPX12395.1"/>
    <property type="molecule type" value="Genomic_DNA"/>
</dbReference>
<protein>
    <submittedName>
        <fullName evidence="2">Uncharacterized protein</fullName>
    </submittedName>
</protein>
<name>A0A507ANL1_9PEZI</name>
<dbReference type="InParanoid" id="A0A507ANL1"/>
<comment type="caution">
    <text evidence="2">The sequence shown here is derived from an EMBL/GenBank/DDBJ whole genome shotgun (WGS) entry which is preliminary data.</text>
</comment>
<reference evidence="2 3" key="1">
    <citation type="submission" date="2019-06" db="EMBL/GenBank/DDBJ databases">
        <title>Draft genome sequence of the filamentous fungus Phialemoniopsis curvata isolated from diesel fuel.</title>
        <authorList>
            <person name="Varaljay V.A."/>
            <person name="Lyon W.J."/>
            <person name="Crouch A.L."/>
            <person name="Drake C.E."/>
            <person name="Hollomon J.M."/>
            <person name="Nadeau L.J."/>
            <person name="Nunn H.S."/>
            <person name="Stevenson B.S."/>
            <person name="Bojanowski C.L."/>
            <person name="Crookes-Goodson W.J."/>
        </authorList>
    </citation>
    <scope>NUCLEOTIDE SEQUENCE [LARGE SCALE GENOMIC DNA]</scope>
    <source>
        <strain evidence="2 3">D216</strain>
    </source>
</reference>
<evidence type="ECO:0000256" key="1">
    <source>
        <dbReference type="SAM" id="MobiDB-lite"/>
    </source>
</evidence>
<organism evidence="2 3">
    <name type="scientific">Thyridium curvatum</name>
    <dbReference type="NCBI Taxonomy" id="1093900"/>
    <lineage>
        <taxon>Eukaryota</taxon>
        <taxon>Fungi</taxon>
        <taxon>Dikarya</taxon>
        <taxon>Ascomycota</taxon>
        <taxon>Pezizomycotina</taxon>
        <taxon>Sordariomycetes</taxon>
        <taxon>Sordariomycetidae</taxon>
        <taxon>Thyridiales</taxon>
        <taxon>Thyridiaceae</taxon>
        <taxon>Thyridium</taxon>
    </lineage>
</organism>
<evidence type="ECO:0000313" key="2">
    <source>
        <dbReference type="EMBL" id="TPX12395.1"/>
    </source>
</evidence>
<keyword evidence="3" id="KW-1185">Reference proteome</keyword>
<dbReference type="PROSITE" id="PS51257">
    <property type="entry name" value="PROKAR_LIPOPROTEIN"/>
    <property type="match status" value="1"/>
</dbReference>